<name>A0A1G9UB77_ALLAB</name>
<evidence type="ECO:0000313" key="4">
    <source>
        <dbReference type="Proteomes" id="UP000183376"/>
    </source>
</evidence>
<organism evidence="3 4">
    <name type="scientific">Allokutzneria albata</name>
    <name type="common">Kibdelosporangium albatum</name>
    <dbReference type="NCBI Taxonomy" id="211114"/>
    <lineage>
        <taxon>Bacteria</taxon>
        <taxon>Bacillati</taxon>
        <taxon>Actinomycetota</taxon>
        <taxon>Actinomycetes</taxon>
        <taxon>Pseudonocardiales</taxon>
        <taxon>Pseudonocardiaceae</taxon>
        <taxon>Allokutzneria</taxon>
    </lineage>
</organism>
<feature type="domain" description="FHA" evidence="2">
    <location>
        <begin position="53"/>
        <end position="104"/>
    </location>
</feature>
<reference evidence="3 4" key="1">
    <citation type="submission" date="2016-10" db="EMBL/GenBank/DDBJ databases">
        <authorList>
            <person name="de Groot N.N."/>
        </authorList>
    </citation>
    <scope>NUCLEOTIDE SEQUENCE [LARGE SCALE GENOMIC DNA]</scope>
    <source>
        <strain evidence="3 4">DSM 44149</strain>
    </source>
</reference>
<keyword evidence="4" id="KW-1185">Reference proteome</keyword>
<evidence type="ECO:0000313" key="3">
    <source>
        <dbReference type="EMBL" id="SDM57148.1"/>
    </source>
</evidence>
<dbReference type="AlphaFoldDB" id="A0A1G9UB77"/>
<dbReference type="Proteomes" id="UP000183376">
    <property type="component" value="Chromosome I"/>
</dbReference>
<accession>A0A1G9UB77</accession>
<evidence type="ECO:0000259" key="2">
    <source>
        <dbReference type="PROSITE" id="PS50006"/>
    </source>
</evidence>
<gene>
    <name evidence="3" type="ORF">SAMN04489726_2310</name>
</gene>
<dbReference type="InterPro" id="IPR000253">
    <property type="entry name" value="FHA_dom"/>
</dbReference>
<dbReference type="EMBL" id="LT629701">
    <property type="protein sequence ID" value="SDM57148.1"/>
    <property type="molecule type" value="Genomic_DNA"/>
</dbReference>
<dbReference type="InterPro" id="IPR008984">
    <property type="entry name" value="SMAD_FHA_dom_sf"/>
</dbReference>
<dbReference type="STRING" id="211114.SAMN04489726_2310"/>
<protein>
    <recommendedName>
        <fullName evidence="2">FHA domain-containing protein</fullName>
    </recommendedName>
</protein>
<dbReference type="SUPFAM" id="SSF49879">
    <property type="entry name" value="SMAD/FHA domain"/>
    <property type="match status" value="1"/>
</dbReference>
<sequence length="268" mass="29648">MYDEQDKDLEVRRLSSSHDSLAFGVSSAAPPGTLYALATLGGVSVRPKDGRTILFGRNREEVHVCVGGDDTKVSRVHGELVYRERRWEVATTGKLPIRLPGSRMLFRGEEPIPLGDGYTPLFVRGSSGREHLLEIYVVGPDGQRPVSRHRDVTQPPKTWRLSSAERLALVVLGQRYLLHEARPQPLAWRQAADQLAELAPDDGWTAKRVEHLVVAVRTRLSRGGVPGLTREEVGEPVGNSLNDNLLRELMLSTTLVPPDLALLDGDDF</sequence>
<proteinExistence type="predicted"/>
<evidence type="ECO:0000256" key="1">
    <source>
        <dbReference type="ARBA" id="ARBA00022553"/>
    </source>
</evidence>
<dbReference type="PROSITE" id="PS50006">
    <property type="entry name" value="FHA_DOMAIN"/>
    <property type="match status" value="1"/>
</dbReference>
<dbReference type="OrthoDB" id="4213445at2"/>
<keyword evidence="1" id="KW-0597">Phosphoprotein</keyword>
<dbReference type="eggNOG" id="COG1716">
    <property type="taxonomic scope" value="Bacteria"/>
</dbReference>